<reference evidence="8" key="1">
    <citation type="submission" date="2018-02" db="EMBL/GenBank/DDBJ databases">
        <authorList>
            <person name="Cohen D.B."/>
            <person name="Kent A.D."/>
        </authorList>
    </citation>
    <scope>NUCLEOTIDE SEQUENCE</scope>
</reference>
<gene>
    <name evidence="8" type="ORF">FSB_LOCUS52587</name>
</gene>
<evidence type="ECO:0000259" key="7">
    <source>
        <dbReference type="PROSITE" id="PS50104"/>
    </source>
</evidence>
<dbReference type="PROSITE" id="PS50104">
    <property type="entry name" value="TIR"/>
    <property type="match status" value="1"/>
</dbReference>
<dbReference type="InterPro" id="IPR035897">
    <property type="entry name" value="Toll_tir_struct_dom_sf"/>
</dbReference>
<dbReference type="Gene3D" id="3.40.50.10140">
    <property type="entry name" value="Toll/interleukin-1 receptor homology (TIR) domain"/>
    <property type="match status" value="1"/>
</dbReference>
<keyword evidence="3" id="KW-0677">Repeat</keyword>
<dbReference type="Gene3D" id="3.40.50.300">
    <property type="entry name" value="P-loop containing nucleotide triphosphate hydrolases"/>
    <property type="match status" value="1"/>
</dbReference>
<dbReference type="GO" id="GO:0061809">
    <property type="term" value="F:NAD+ nucleosidase activity, cyclic ADP-ribose generating"/>
    <property type="evidence" value="ECO:0007669"/>
    <property type="project" value="UniProtKB-EC"/>
</dbReference>
<dbReference type="AlphaFoldDB" id="A0A2N9IK80"/>
<organism evidence="8">
    <name type="scientific">Fagus sylvatica</name>
    <name type="common">Beechnut</name>
    <dbReference type="NCBI Taxonomy" id="28930"/>
    <lineage>
        <taxon>Eukaryota</taxon>
        <taxon>Viridiplantae</taxon>
        <taxon>Streptophyta</taxon>
        <taxon>Embryophyta</taxon>
        <taxon>Tracheophyta</taxon>
        <taxon>Spermatophyta</taxon>
        <taxon>Magnoliopsida</taxon>
        <taxon>eudicotyledons</taxon>
        <taxon>Gunneridae</taxon>
        <taxon>Pentapetalae</taxon>
        <taxon>rosids</taxon>
        <taxon>fabids</taxon>
        <taxon>Fagales</taxon>
        <taxon>Fagaceae</taxon>
        <taxon>Fagus</taxon>
    </lineage>
</organism>
<dbReference type="InterPro" id="IPR000157">
    <property type="entry name" value="TIR_dom"/>
</dbReference>
<dbReference type="SUPFAM" id="SSF52058">
    <property type="entry name" value="L domain-like"/>
    <property type="match status" value="1"/>
</dbReference>
<comment type="catalytic activity">
    <reaction evidence="6">
        <text>NAD(+) + H2O = ADP-D-ribose + nicotinamide + H(+)</text>
        <dbReference type="Rhea" id="RHEA:16301"/>
        <dbReference type="ChEBI" id="CHEBI:15377"/>
        <dbReference type="ChEBI" id="CHEBI:15378"/>
        <dbReference type="ChEBI" id="CHEBI:17154"/>
        <dbReference type="ChEBI" id="CHEBI:57540"/>
        <dbReference type="ChEBI" id="CHEBI:57967"/>
        <dbReference type="EC" id="3.2.2.6"/>
    </reaction>
    <physiologicalReaction direction="left-to-right" evidence="6">
        <dbReference type="Rhea" id="RHEA:16302"/>
    </physiologicalReaction>
</comment>
<dbReference type="PANTHER" id="PTHR11017:SF573">
    <property type="entry name" value="ADP-RIBOSYL CYCLASE_CYCLIC ADP-RIBOSE HYDROLASE"/>
    <property type="match status" value="1"/>
</dbReference>
<dbReference type="InterPro" id="IPR032675">
    <property type="entry name" value="LRR_dom_sf"/>
</dbReference>
<evidence type="ECO:0000256" key="2">
    <source>
        <dbReference type="ARBA" id="ARBA00022614"/>
    </source>
</evidence>
<dbReference type="SUPFAM" id="SSF52200">
    <property type="entry name" value="Toll/Interleukin receptor TIR domain"/>
    <property type="match status" value="1"/>
</dbReference>
<dbReference type="SMART" id="SM00255">
    <property type="entry name" value="TIR"/>
    <property type="match status" value="1"/>
</dbReference>
<dbReference type="Gene3D" id="3.80.10.10">
    <property type="entry name" value="Ribonuclease Inhibitor"/>
    <property type="match status" value="1"/>
</dbReference>
<evidence type="ECO:0000256" key="1">
    <source>
        <dbReference type="ARBA" id="ARBA00011982"/>
    </source>
</evidence>
<dbReference type="Pfam" id="PF20160">
    <property type="entry name" value="C-JID"/>
    <property type="match status" value="1"/>
</dbReference>
<dbReference type="FunFam" id="3.40.50.10140:FF:000007">
    <property type="entry name" value="Disease resistance protein (TIR-NBS-LRR class)"/>
    <property type="match status" value="1"/>
</dbReference>
<dbReference type="EMBL" id="OIVN01005985">
    <property type="protein sequence ID" value="SPD24705.1"/>
    <property type="molecule type" value="Genomic_DNA"/>
</dbReference>
<dbReference type="GO" id="GO:0006952">
    <property type="term" value="P:defense response"/>
    <property type="evidence" value="ECO:0007669"/>
    <property type="project" value="InterPro"/>
</dbReference>
<accession>A0A2N9IK80</accession>
<dbReference type="InterPro" id="IPR002182">
    <property type="entry name" value="NB-ARC"/>
</dbReference>
<proteinExistence type="predicted"/>
<evidence type="ECO:0000256" key="6">
    <source>
        <dbReference type="ARBA" id="ARBA00047304"/>
    </source>
</evidence>
<dbReference type="GO" id="GO:0043531">
    <property type="term" value="F:ADP binding"/>
    <property type="evidence" value="ECO:0007669"/>
    <property type="project" value="InterPro"/>
</dbReference>
<sequence>MALVTSEGASSSSFTHRWKYDVFLSFRGEDTRNGFTTYLYHALHQRGIHTFIDNNLPRGEKISAELLKTIKSSMISIIVFSENYASSAWCLDELAEIVECKNNGMLVRPVFYKVDPSEVRSQKGKFGEALAKHEEKFKDDKIVQRWREALHEAANISGWHYDERCTEFEFIQRIVEEISNSKSNWMPLFVAKYPVGINSRVEEIKLLLDIESNDVRMVGIYGLGGVENVRESERKEGIIKLQETLLFEFSRDRNFKVSNASRGTNMINESLCRKRVLIILDDVDKLDQVEKLLGKCDRFAFGSRIIITTRDKHLLATLGATFGNSSSTYEVEGLDECEAIELFYQNNALKMHNLVQQMGREIVRQESPQNLGERSRLWYYKDVLEVLTENKGSDKIQGIMLCPPGEPTKVQFNDQFLKMKNLRLLIICNIKSCGCLEYLPNGLKLLDWQGFPWSSLPPKFYPKHLVSLNLSHSRIEKPFKQISSSQTLTKVKFSDCEFIRKLPDLAMIPNIKSLDLSYCKNLVEVHDSVGRLDKLEVLSLDNCTKLRILPSCLMMESLRTFSLIRCSSLKKFPDISLEMKSLDTLYMDSAGICELPPSFENLTGLKQLGFGNNLGGVHLLDNCNEFRDIPRLPRSIRYVDLSNCDSLDSSSSTKLFHQFREMIMGPQSSTTNYLSFKVPGNEIPNWFNHQSVGSSISFWVGPGFPNFALCLVFETEDNEVDCIVDISINGRKQELTSTGFSKLRYDHLWFDCCPDSFQRLFKRLNLEKEGLSYAEYELGIDISSETRFLEGIKLVVDSWPRL</sequence>
<dbReference type="PANTHER" id="PTHR11017">
    <property type="entry name" value="LEUCINE-RICH REPEAT-CONTAINING PROTEIN"/>
    <property type="match status" value="1"/>
</dbReference>
<dbReference type="GO" id="GO:0007165">
    <property type="term" value="P:signal transduction"/>
    <property type="evidence" value="ECO:0007669"/>
    <property type="project" value="InterPro"/>
</dbReference>
<evidence type="ECO:0000256" key="3">
    <source>
        <dbReference type="ARBA" id="ARBA00022737"/>
    </source>
</evidence>
<dbReference type="Pfam" id="PF01582">
    <property type="entry name" value="TIR"/>
    <property type="match status" value="1"/>
</dbReference>
<keyword evidence="5" id="KW-0520">NAD</keyword>
<evidence type="ECO:0000256" key="5">
    <source>
        <dbReference type="ARBA" id="ARBA00023027"/>
    </source>
</evidence>
<dbReference type="EC" id="3.2.2.6" evidence="1"/>
<evidence type="ECO:0000256" key="4">
    <source>
        <dbReference type="ARBA" id="ARBA00022801"/>
    </source>
</evidence>
<dbReference type="InterPro" id="IPR045344">
    <property type="entry name" value="C-JID"/>
</dbReference>
<dbReference type="SUPFAM" id="SSF52540">
    <property type="entry name" value="P-loop containing nucleoside triphosphate hydrolases"/>
    <property type="match status" value="1"/>
</dbReference>
<evidence type="ECO:0000313" key="8">
    <source>
        <dbReference type="EMBL" id="SPD24705.1"/>
    </source>
</evidence>
<feature type="domain" description="TIR" evidence="7">
    <location>
        <begin position="18"/>
        <end position="182"/>
    </location>
</feature>
<keyword evidence="4" id="KW-0378">Hydrolase</keyword>
<dbReference type="InterPro" id="IPR044974">
    <property type="entry name" value="Disease_R_plants"/>
</dbReference>
<dbReference type="Pfam" id="PF00931">
    <property type="entry name" value="NB-ARC"/>
    <property type="match status" value="1"/>
</dbReference>
<keyword evidence="2" id="KW-0433">Leucine-rich repeat</keyword>
<dbReference type="InterPro" id="IPR027417">
    <property type="entry name" value="P-loop_NTPase"/>
</dbReference>
<protein>
    <recommendedName>
        <fullName evidence="1">ADP-ribosyl cyclase/cyclic ADP-ribose hydrolase</fullName>
        <ecNumber evidence="1">3.2.2.6</ecNumber>
    </recommendedName>
</protein>
<name>A0A2N9IK80_FAGSY</name>